<evidence type="ECO:0000313" key="1">
    <source>
        <dbReference type="EMBL" id="WVZ11587.1"/>
    </source>
</evidence>
<proteinExistence type="predicted"/>
<dbReference type="Proteomes" id="UP001374535">
    <property type="component" value="Chromosome 5"/>
</dbReference>
<gene>
    <name evidence="1" type="ORF">V8G54_016117</name>
</gene>
<protein>
    <submittedName>
        <fullName evidence="1">Uncharacterized protein</fullName>
    </submittedName>
</protein>
<evidence type="ECO:0000313" key="2">
    <source>
        <dbReference type="Proteomes" id="UP001374535"/>
    </source>
</evidence>
<sequence length="115" mass="13464">MILKEHYVQQTALLLVLPLFLAPLSLKWKYCVTLPVFWQAHGAGAAFAEIVVALQQNLFHYVSSHHLRLQQHHPQWFEIHQARYEIGRDPQKVFSLIAHHYLNTKARLLNEFLVS</sequence>
<dbReference type="AlphaFoldDB" id="A0AAQ3NNF2"/>
<name>A0AAQ3NNF2_VIGMU</name>
<keyword evidence="2" id="KW-1185">Reference proteome</keyword>
<organism evidence="1 2">
    <name type="scientific">Vigna mungo</name>
    <name type="common">Black gram</name>
    <name type="synonym">Phaseolus mungo</name>
    <dbReference type="NCBI Taxonomy" id="3915"/>
    <lineage>
        <taxon>Eukaryota</taxon>
        <taxon>Viridiplantae</taxon>
        <taxon>Streptophyta</taxon>
        <taxon>Embryophyta</taxon>
        <taxon>Tracheophyta</taxon>
        <taxon>Spermatophyta</taxon>
        <taxon>Magnoliopsida</taxon>
        <taxon>eudicotyledons</taxon>
        <taxon>Gunneridae</taxon>
        <taxon>Pentapetalae</taxon>
        <taxon>rosids</taxon>
        <taxon>fabids</taxon>
        <taxon>Fabales</taxon>
        <taxon>Fabaceae</taxon>
        <taxon>Papilionoideae</taxon>
        <taxon>50 kb inversion clade</taxon>
        <taxon>NPAAA clade</taxon>
        <taxon>indigoferoid/millettioid clade</taxon>
        <taxon>Phaseoleae</taxon>
        <taxon>Vigna</taxon>
    </lineage>
</organism>
<dbReference type="EMBL" id="CP144696">
    <property type="protein sequence ID" value="WVZ11587.1"/>
    <property type="molecule type" value="Genomic_DNA"/>
</dbReference>
<reference evidence="1 2" key="1">
    <citation type="journal article" date="2023" name="Life. Sci Alliance">
        <title>Evolutionary insights into 3D genome organization and epigenetic landscape of Vigna mungo.</title>
        <authorList>
            <person name="Junaid A."/>
            <person name="Singh B."/>
            <person name="Bhatia S."/>
        </authorList>
    </citation>
    <scope>NUCLEOTIDE SEQUENCE [LARGE SCALE GENOMIC DNA]</scope>
    <source>
        <strain evidence="1">Urdbean</strain>
    </source>
</reference>
<accession>A0AAQ3NNF2</accession>